<accession>A0A9X1W135</accession>
<dbReference type="Pfam" id="PF01966">
    <property type="entry name" value="HD"/>
    <property type="match status" value="1"/>
</dbReference>
<reference evidence="2" key="1">
    <citation type="submission" date="2022-03" db="EMBL/GenBank/DDBJ databases">
        <authorList>
            <person name="Woo C.Y."/>
        </authorList>
    </citation>
    <scope>NUCLEOTIDE SEQUENCE</scope>
    <source>
        <strain evidence="2">CYS-02</strain>
    </source>
</reference>
<dbReference type="InterPro" id="IPR017670">
    <property type="entry name" value="Phosphonate_degrad-assoc"/>
</dbReference>
<dbReference type="AlphaFoldDB" id="A0A9X1W135"/>
<protein>
    <submittedName>
        <fullName evidence="2">HD domain-containing protein</fullName>
    </submittedName>
</protein>
<dbReference type="Gene3D" id="1.10.3210.10">
    <property type="entry name" value="Hypothetical protein af1432"/>
    <property type="match status" value="1"/>
</dbReference>
<gene>
    <name evidence="2" type="ORF">MMF98_21345</name>
</gene>
<dbReference type="InterPro" id="IPR006674">
    <property type="entry name" value="HD_domain"/>
</dbReference>
<dbReference type="SUPFAM" id="SSF109604">
    <property type="entry name" value="HD-domain/PDEase-like"/>
    <property type="match status" value="1"/>
</dbReference>
<sequence>MALTLDDIEHLFVKRGHEQYTGEPVTQLEHALQTAWLAEQASESDALVTAALLHDLGHLLHDLGASPTVQGVDDVHQYRVLPFLRGLFGDDVQDAIKLHVDAKRYLCATRPDYVSGLSDDSRRSLALQGGIFSAAQAQAFIGQPGAQAAVRVRIWDDLAKAEGLATPPLRHFLDRARRCALGA</sequence>
<evidence type="ECO:0000313" key="3">
    <source>
        <dbReference type="Proteomes" id="UP001139447"/>
    </source>
</evidence>
<dbReference type="EMBL" id="JALGBI010000003">
    <property type="protein sequence ID" value="MCJ0765767.1"/>
    <property type="molecule type" value="Genomic_DNA"/>
</dbReference>
<evidence type="ECO:0000259" key="1">
    <source>
        <dbReference type="Pfam" id="PF01966"/>
    </source>
</evidence>
<dbReference type="RefSeq" id="WP_243309360.1">
    <property type="nucleotide sequence ID" value="NZ_JALGBI010000003.1"/>
</dbReference>
<organism evidence="2 3">
    <name type="scientific">Variovorax terrae</name>
    <dbReference type="NCBI Taxonomy" id="2923278"/>
    <lineage>
        <taxon>Bacteria</taxon>
        <taxon>Pseudomonadati</taxon>
        <taxon>Pseudomonadota</taxon>
        <taxon>Betaproteobacteria</taxon>
        <taxon>Burkholderiales</taxon>
        <taxon>Comamonadaceae</taxon>
        <taxon>Variovorax</taxon>
    </lineage>
</organism>
<keyword evidence="3" id="KW-1185">Reference proteome</keyword>
<proteinExistence type="predicted"/>
<dbReference type="Proteomes" id="UP001139447">
    <property type="component" value="Unassembled WGS sequence"/>
</dbReference>
<name>A0A9X1W135_9BURK</name>
<dbReference type="PANTHER" id="PTHR40202:SF1">
    <property type="entry name" value="HD DOMAIN-CONTAINING PROTEIN"/>
    <property type="match status" value="1"/>
</dbReference>
<feature type="domain" description="HD" evidence="1">
    <location>
        <begin position="28"/>
        <end position="104"/>
    </location>
</feature>
<comment type="caution">
    <text evidence="2">The sequence shown here is derived from an EMBL/GenBank/DDBJ whole genome shotgun (WGS) entry which is preliminary data.</text>
</comment>
<dbReference type="InterPro" id="IPR052567">
    <property type="entry name" value="OP_Dioxygenase"/>
</dbReference>
<dbReference type="PANTHER" id="PTHR40202">
    <property type="match status" value="1"/>
</dbReference>
<dbReference type="NCBIfam" id="TIGR03276">
    <property type="entry name" value="Phn-HD"/>
    <property type="match status" value="1"/>
</dbReference>
<evidence type="ECO:0000313" key="2">
    <source>
        <dbReference type="EMBL" id="MCJ0765767.1"/>
    </source>
</evidence>